<organism evidence="6 7">
    <name type="scientific">Pragia fontium DSM 5563 = ATCC 49100</name>
    <dbReference type="NCBI Taxonomy" id="1122977"/>
    <lineage>
        <taxon>Bacteria</taxon>
        <taxon>Pseudomonadati</taxon>
        <taxon>Pseudomonadota</taxon>
        <taxon>Gammaproteobacteria</taxon>
        <taxon>Enterobacterales</taxon>
        <taxon>Budviciaceae</taxon>
        <taxon>Pragia</taxon>
    </lineage>
</organism>
<comment type="caution">
    <text evidence="6">The sequence shown here is derived from an EMBL/GenBank/DDBJ whole genome shotgun (WGS) entry which is preliminary data.</text>
</comment>
<dbReference type="Pfam" id="PF07813">
    <property type="entry name" value="LTXXQ"/>
    <property type="match status" value="1"/>
</dbReference>
<evidence type="ECO:0000256" key="3">
    <source>
        <dbReference type="ARBA" id="ARBA00022729"/>
    </source>
</evidence>
<reference evidence="6 7" key="1">
    <citation type="submission" date="2016-10" db="EMBL/GenBank/DDBJ databases">
        <authorList>
            <person name="Varghese N."/>
            <person name="Submissions S."/>
        </authorList>
    </citation>
    <scope>NUCLEOTIDE SEQUENCE [LARGE SCALE GENOMIC DNA]</scope>
    <source>
        <strain evidence="6 7">DSM 5563</strain>
    </source>
</reference>
<feature type="chain" id="PRO_5042548395" evidence="5">
    <location>
        <begin position="23"/>
        <end position="177"/>
    </location>
</feature>
<proteinExistence type="inferred from homology"/>
<evidence type="ECO:0000313" key="6">
    <source>
        <dbReference type="EMBL" id="SFD23068.1"/>
    </source>
</evidence>
<dbReference type="GO" id="GO:0051082">
    <property type="term" value="F:unfolded protein binding"/>
    <property type="evidence" value="ECO:0007669"/>
    <property type="project" value="TreeGrafter"/>
</dbReference>
<dbReference type="GO" id="GO:0030288">
    <property type="term" value="C:outer membrane-bounded periplasmic space"/>
    <property type="evidence" value="ECO:0007669"/>
    <property type="project" value="TreeGrafter"/>
</dbReference>
<dbReference type="EMBL" id="FOLW01000010">
    <property type="protein sequence ID" value="SFD23068.1"/>
    <property type="molecule type" value="Genomic_DNA"/>
</dbReference>
<comment type="subcellular location">
    <subcellularLocation>
        <location evidence="1">Periplasm</location>
    </subcellularLocation>
</comment>
<dbReference type="Proteomes" id="UP000226420">
    <property type="component" value="Unassembled WGS sequence"/>
</dbReference>
<evidence type="ECO:0000256" key="1">
    <source>
        <dbReference type="ARBA" id="ARBA00004418"/>
    </source>
</evidence>
<feature type="signal peptide" evidence="5">
    <location>
        <begin position="1"/>
        <end position="22"/>
    </location>
</feature>
<dbReference type="Gene3D" id="1.20.120.1490">
    <property type="match status" value="1"/>
</dbReference>
<dbReference type="InterPro" id="IPR052211">
    <property type="entry name" value="Cpx_auxiliary_protein"/>
</dbReference>
<gene>
    <name evidence="6" type="ORF">SAMN02745723_110111</name>
</gene>
<dbReference type="CDD" id="cd09916">
    <property type="entry name" value="CpxP_like"/>
    <property type="match status" value="1"/>
</dbReference>
<evidence type="ECO:0000256" key="4">
    <source>
        <dbReference type="ARBA" id="ARBA00022764"/>
    </source>
</evidence>
<dbReference type="InterPro" id="IPR012899">
    <property type="entry name" value="LTXXQ"/>
</dbReference>
<name>A0AAJ5BI72_9GAMM</name>
<evidence type="ECO:0000313" key="7">
    <source>
        <dbReference type="Proteomes" id="UP000226420"/>
    </source>
</evidence>
<dbReference type="RefSeq" id="WP_074824125.1">
    <property type="nucleotide sequence ID" value="NZ_FOLW01000010.1"/>
</dbReference>
<dbReference type="PANTHER" id="PTHR38102">
    <property type="entry name" value="PERIPLASMIC CHAPERONE SPY"/>
    <property type="match status" value="1"/>
</dbReference>
<evidence type="ECO:0000256" key="5">
    <source>
        <dbReference type="SAM" id="SignalP"/>
    </source>
</evidence>
<dbReference type="PANTHER" id="PTHR38102:SF2">
    <property type="entry name" value="PERIPLASMIC PROTEIN CPXP"/>
    <property type="match status" value="1"/>
</dbReference>
<accession>A0AAJ5BI72</accession>
<evidence type="ECO:0000256" key="2">
    <source>
        <dbReference type="ARBA" id="ARBA00008441"/>
    </source>
</evidence>
<keyword evidence="4" id="KW-0574">Periplasm</keyword>
<dbReference type="PIRSF" id="PIRSF034445">
    <property type="entry name" value="CpxP_Spy"/>
    <property type="match status" value="1"/>
</dbReference>
<dbReference type="AlphaFoldDB" id="A0AAJ5BI72"/>
<protein>
    <submittedName>
        <fullName evidence="6">Protein CpxP</fullName>
    </submittedName>
</protein>
<keyword evidence="3 5" id="KW-0732">Signal</keyword>
<comment type="similarity">
    <text evidence="2">Belongs to the CpxP/Spy family.</text>
</comment>
<sequence>MHKVNILIMASMLALSTSTVLAADGKNVEPENCSETGACLGSVSTTNSSEAVKAQIMHQHSLFDGLNLTVKQRQQMRDLIRQNYHDAMPKMYMDNMEAMHNLVIADHFDENAARAQAEFIAKAQVERQVALAKVHHQFYSLLTPEQRIVFNRNHSERMEKMQQHLDQMRKYEELDPQ</sequence>
<dbReference type="NCBIfam" id="NF007687">
    <property type="entry name" value="PRK10363.1"/>
    <property type="match status" value="1"/>
</dbReference>